<dbReference type="EMBL" id="JAATHJ010000006">
    <property type="protein sequence ID" value="NJP37055.1"/>
    <property type="molecule type" value="Genomic_DNA"/>
</dbReference>
<dbReference type="RefSeq" id="WP_168005355.1">
    <property type="nucleotide sequence ID" value="NZ_JAATHJ010000006.1"/>
</dbReference>
<sequence length="187" mass="20924">MQIQIDVTHAKTGMTHHRPPMQITQRPAELSIQQDPGTVQMSTTDGKLSIDQTEAFADAGLKGILRRNNEMAAKANQQVLAYIAKVARDGEQLKRIEEPGNKIAMLAKERGRIFEHELAYRQIPSGTEKVRISYEPSQLSVTVTPADVAVNVTPHRPHIDAPRWSVDTYVTQKPDVRITAPRLDRTI</sequence>
<name>A0A969PMQ9_9BACI</name>
<gene>
    <name evidence="2" type="ORF">HCN83_05570</name>
</gene>
<dbReference type="AlphaFoldDB" id="A0A969PMQ9"/>
<reference evidence="2 3" key="1">
    <citation type="submission" date="2020-03" db="EMBL/GenBank/DDBJ databases">
        <title>Assessment of the enzymatic potential of alkaline-tolerant lipase obtained from Bacillus luteus H11 (technogenic soil) for the bioremediation of saline soils contaminated with petroleum substances.</title>
        <authorList>
            <person name="Kalwasinska A."/>
        </authorList>
    </citation>
    <scope>NUCLEOTIDE SEQUENCE [LARGE SCALE GENOMIC DNA]</scope>
    <source>
        <strain evidence="2 3">H11</strain>
    </source>
</reference>
<keyword evidence="3" id="KW-1185">Reference proteome</keyword>
<protein>
    <recommendedName>
        <fullName evidence="4">YviE</fullName>
    </recommendedName>
</protein>
<comment type="caution">
    <text evidence="2">The sequence shown here is derived from an EMBL/GenBank/DDBJ whole genome shotgun (WGS) entry which is preliminary data.</text>
</comment>
<evidence type="ECO:0008006" key="4">
    <source>
        <dbReference type="Google" id="ProtNLM"/>
    </source>
</evidence>
<evidence type="ECO:0000256" key="1">
    <source>
        <dbReference type="SAM" id="MobiDB-lite"/>
    </source>
</evidence>
<accession>A0A969PMQ9</accession>
<dbReference type="Proteomes" id="UP000752012">
    <property type="component" value="Unassembled WGS sequence"/>
</dbReference>
<evidence type="ECO:0000313" key="2">
    <source>
        <dbReference type="EMBL" id="NJP37055.1"/>
    </source>
</evidence>
<proteinExistence type="predicted"/>
<evidence type="ECO:0000313" key="3">
    <source>
        <dbReference type="Proteomes" id="UP000752012"/>
    </source>
</evidence>
<dbReference type="Pfam" id="PF20074">
    <property type="entry name" value="DUF6470"/>
    <property type="match status" value="1"/>
</dbReference>
<feature type="region of interest" description="Disordered" evidence="1">
    <location>
        <begin position="1"/>
        <end position="21"/>
    </location>
</feature>
<dbReference type="InterPro" id="IPR045527">
    <property type="entry name" value="DUF6470"/>
</dbReference>
<organism evidence="2 3">
    <name type="scientific">Alkalicoccus luteus</name>
    <dbReference type="NCBI Taxonomy" id="1237094"/>
    <lineage>
        <taxon>Bacteria</taxon>
        <taxon>Bacillati</taxon>
        <taxon>Bacillota</taxon>
        <taxon>Bacilli</taxon>
        <taxon>Bacillales</taxon>
        <taxon>Bacillaceae</taxon>
        <taxon>Alkalicoccus</taxon>
    </lineage>
</organism>